<dbReference type="PANTHER" id="PTHR48022">
    <property type="entry name" value="PLASTIDIC GLUCOSE TRANSPORTER 4"/>
    <property type="match status" value="1"/>
</dbReference>
<comment type="subcellular location">
    <subcellularLocation>
        <location evidence="1">Cell membrane</location>
        <topology evidence="1">Multi-pass membrane protein</topology>
    </subcellularLocation>
</comment>
<feature type="transmembrane region" description="Helical" evidence="6">
    <location>
        <begin position="289"/>
        <end position="307"/>
    </location>
</feature>
<dbReference type="CDD" id="cd17316">
    <property type="entry name" value="MFS_SV2_like"/>
    <property type="match status" value="1"/>
</dbReference>
<dbReference type="GO" id="GO:0005351">
    <property type="term" value="F:carbohydrate:proton symporter activity"/>
    <property type="evidence" value="ECO:0007669"/>
    <property type="project" value="TreeGrafter"/>
</dbReference>
<evidence type="ECO:0000256" key="4">
    <source>
        <dbReference type="ARBA" id="ARBA00022989"/>
    </source>
</evidence>
<dbReference type="InterPro" id="IPR050360">
    <property type="entry name" value="MFS_Sugar_Transporters"/>
</dbReference>
<dbReference type="InterPro" id="IPR020846">
    <property type="entry name" value="MFS_dom"/>
</dbReference>
<keyword evidence="5 6" id="KW-0472">Membrane</keyword>
<name>A0A1H8YI70_9PSEU</name>
<dbReference type="InterPro" id="IPR036259">
    <property type="entry name" value="MFS_trans_sf"/>
</dbReference>
<feature type="transmembrane region" description="Helical" evidence="6">
    <location>
        <begin position="410"/>
        <end position="428"/>
    </location>
</feature>
<dbReference type="Proteomes" id="UP000198582">
    <property type="component" value="Unassembled WGS sequence"/>
</dbReference>
<dbReference type="Gene3D" id="1.20.1250.20">
    <property type="entry name" value="MFS general substrate transporter like domains"/>
    <property type="match status" value="1"/>
</dbReference>
<sequence>MTTISRAGAGAVNARRTRFLRRLTVATGGGMFLDGFVFACIAVAVAGKAFRADLHTTPVWLGLISASTLVGTIIGGPLGGYCTDRFGRRPMFTADLCVFLVSSALLFFVRAPWQIVALGVVMGLAVGADYAIGSPMLGEFTPAHNRGRYLGVLEILWNVGYVLAFFLGFLITRIDPGAWRYALALGVVPAAIVLALRHGLPESPRWLMSQGRHAEARAILMEHLALDPHSPEFADEPTGEAGYRTLFGREYLARTVFCCVFWICIVLPYFAITFFQADILTTLGISDPVLTAVFGTCTALAGAVLGWSLVDRIGRRKILIAPMFVTALMLSIVAGGQWLPHSLVVPAFFGYLFAYGVMSILPGVYPLEVFPTSVRTTGMGVAAAASRIGSAIGTFLLPLALAAFGLLPTMGLMVAVCLIGGLSSLALAPETRGRALSVSGGPRKGL</sequence>
<evidence type="ECO:0000256" key="6">
    <source>
        <dbReference type="SAM" id="Phobius"/>
    </source>
</evidence>
<feature type="transmembrane region" description="Helical" evidence="6">
    <location>
        <begin position="345"/>
        <end position="367"/>
    </location>
</feature>
<evidence type="ECO:0000256" key="5">
    <source>
        <dbReference type="ARBA" id="ARBA00023136"/>
    </source>
</evidence>
<feature type="transmembrane region" description="Helical" evidence="6">
    <location>
        <begin position="59"/>
        <end position="79"/>
    </location>
</feature>
<proteinExistence type="inferred from homology"/>
<feature type="transmembrane region" description="Helical" evidence="6">
    <location>
        <begin position="251"/>
        <end position="277"/>
    </location>
</feature>
<dbReference type="STRING" id="394193.SAMN04489732_115160"/>
<feature type="transmembrane region" description="Helical" evidence="6">
    <location>
        <begin position="23"/>
        <end position="47"/>
    </location>
</feature>
<evidence type="ECO:0000313" key="9">
    <source>
        <dbReference type="Proteomes" id="UP000198582"/>
    </source>
</evidence>
<dbReference type="OrthoDB" id="9109650at2"/>
<feature type="transmembrane region" description="Helical" evidence="6">
    <location>
        <begin position="115"/>
        <end position="137"/>
    </location>
</feature>
<keyword evidence="4 6" id="KW-1133">Transmembrane helix</keyword>
<feature type="transmembrane region" description="Helical" evidence="6">
    <location>
        <begin position="149"/>
        <end position="172"/>
    </location>
</feature>
<protein>
    <submittedName>
        <fullName evidence="8">MFS transporter, putative metabolite transport protein</fullName>
    </submittedName>
</protein>
<dbReference type="SUPFAM" id="SSF103473">
    <property type="entry name" value="MFS general substrate transporter"/>
    <property type="match status" value="1"/>
</dbReference>
<comment type="similarity">
    <text evidence="2">Belongs to the major facilitator superfamily. Sugar transporter (TC 2.A.1.1) family.</text>
</comment>
<keyword evidence="3 6" id="KW-0812">Transmembrane</keyword>
<dbReference type="EMBL" id="FOEF01000015">
    <property type="protein sequence ID" value="SEP51138.1"/>
    <property type="molecule type" value="Genomic_DNA"/>
</dbReference>
<dbReference type="PROSITE" id="PS50850">
    <property type="entry name" value="MFS"/>
    <property type="match status" value="1"/>
</dbReference>
<evidence type="ECO:0000256" key="2">
    <source>
        <dbReference type="ARBA" id="ARBA00010992"/>
    </source>
</evidence>
<organism evidence="8 9">
    <name type="scientific">Amycolatopsis saalfeldensis</name>
    <dbReference type="NCBI Taxonomy" id="394193"/>
    <lineage>
        <taxon>Bacteria</taxon>
        <taxon>Bacillati</taxon>
        <taxon>Actinomycetota</taxon>
        <taxon>Actinomycetes</taxon>
        <taxon>Pseudonocardiales</taxon>
        <taxon>Pseudonocardiaceae</taxon>
        <taxon>Amycolatopsis</taxon>
    </lineage>
</organism>
<evidence type="ECO:0000259" key="7">
    <source>
        <dbReference type="PROSITE" id="PS50850"/>
    </source>
</evidence>
<feature type="transmembrane region" description="Helical" evidence="6">
    <location>
        <begin position="91"/>
        <end position="109"/>
    </location>
</feature>
<evidence type="ECO:0000313" key="8">
    <source>
        <dbReference type="EMBL" id="SEP51138.1"/>
    </source>
</evidence>
<dbReference type="InterPro" id="IPR005828">
    <property type="entry name" value="MFS_sugar_transport-like"/>
</dbReference>
<evidence type="ECO:0000256" key="1">
    <source>
        <dbReference type="ARBA" id="ARBA00004651"/>
    </source>
</evidence>
<evidence type="ECO:0000256" key="3">
    <source>
        <dbReference type="ARBA" id="ARBA00022692"/>
    </source>
</evidence>
<dbReference type="AlphaFoldDB" id="A0A1H8YI70"/>
<gene>
    <name evidence="8" type="ORF">SAMN04489732_115160</name>
</gene>
<dbReference type="GO" id="GO:0005886">
    <property type="term" value="C:plasma membrane"/>
    <property type="evidence" value="ECO:0007669"/>
    <property type="project" value="UniProtKB-SubCell"/>
</dbReference>
<accession>A0A1H8YI70</accession>
<dbReference type="PANTHER" id="PTHR48022:SF2">
    <property type="entry name" value="PLASTIDIC GLUCOSE TRANSPORTER 4"/>
    <property type="match status" value="1"/>
</dbReference>
<feature type="transmembrane region" description="Helical" evidence="6">
    <location>
        <begin position="319"/>
        <end position="339"/>
    </location>
</feature>
<keyword evidence="9" id="KW-1185">Reference proteome</keyword>
<dbReference type="Pfam" id="PF00083">
    <property type="entry name" value="Sugar_tr"/>
    <property type="match status" value="1"/>
</dbReference>
<feature type="domain" description="Major facilitator superfamily (MFS) profile" evidence="7">
    <location>
        <begin position="23"/>
        <end position="432"/>
    </location>
</feature>
<reference evidence="8 9" key="1">
    <citation type="submission" date="2016-10" db="EMBL/GenBank/DDBJ databases">
        <authorList>
            <person name="de Groot N.N."/>
        </authorList>
    </citation>
    <scope>NUCLEOTIDE SEQUENCE [LARGE SCALE GENOMIC DNA]</scope>
    <source>
        <strain evidence="8 9">DSM 44993</strain>
    </source>
</reference>
<dbReference type="RefSeq" id="WP_143086336.1">
    <property type="nucleotide sequence ID" value="NZ_FOEF01000015.1"/>
</dbReference>
<feature type="transmembrane region" description="Helical" evidence="6">
    <location>
        <begin position="379"/>
        <end position="404"/>
    </location>
</feature>
<feature type="transmembrane region" description="Helical" evidence="6">
    <location>
        <begin position="178"/>
        <end position="196"/>
    </location>
</feature>